<dbReference type="Pfam" id="PF25496">
    <property type="entry name" value="URGCP"/>
    <property type="match status" value="1"/>
</dbReference>
<dbReference type="InterPro" id="IPR030383">
    <property type="entry name" value="G_VLIG_dom"/>
</dbReference>
<dbReference type="PANTHER" id="PTHR14819:SF9">
    <property type="entry name" value="UP-REGULATOR OF CELL PROLIFERATION-LIKE"/>
    <property type="match status" value="1"/>
</dbReference>
<dbReference type="InterPro" id="IPR057365">
    <property type="entry name" value="URGCP"/>
</dbReference>
<evidence type="ECO:0000313" key="3">
    <source>
        <dbReference type="Ensembl" id="ENSCCRP00020027941.1"/>
    </source>
</evidence>
<dbReference type="InterPro" id="IPR058641">
    <property type="entry name" value="GVIN1_dom"/>
</dbReference>
<sequence>MGSSSKRGKHSSTEAYRCNRTSIIYAIRISGNSSSIIRIGCSWNRRSSINRWFTCIIWRVIRRSSRACGRSNITMERTETSSKNENIMKKILENLGLADYYDKKLTLHTVLQINKNSITDVPVQSLSDLPWLFLKRLMMLQRTARSIKCSTLNAAEDSESEDDQEAESDCPQSVNALDVLTAVFLCSDSFLQQEMIMKMCMCQFAVPLLLPNIENNQITLMLWAMRDIVKKYRPQSLSDPSGFVEERISLSEMPLVSFVRLGRCNISKSEILNKVLSNPQQYTDTFVHFNMDCGNIKKKISNGLVEISWYLPYGKKNIDVFPEPVAIANLRGDIQSFETQYTFLREASTAVFVFFESQILDTHLISVPSQKSTPQLFFVGDSTNDSIKATASQLNLKKSNLIFKDKQNDADFVNKIRNKLQDVIKDNNHKTSVVHLAEIAKKLGILVDEDVGECECAKARADEIISKIDDIVEFKKGELPLQGELLMKLAKLDKERCRLKKAGDKSIEEYKNELQIEESKLRQEQFRRGMSTTMGCFISAISTPVRAYFLKWLRINLENRSHEVLPRLRELYKQKCQDTCGNKTEIAELDKKISNSSLGVEHFIREMSQLYEAAVSLSEDALYRKQLEHLPKLCAELLLDGFSLELVDGDSSNIPEKWITSVFSELNTLMEPNNKIMVVTVLGVQSSGKSTLLNTMFGVQFAVSSGRCTRGAFLQLIKVAEECNAELNCDYIVIIDTEGLKSPELAQLDNSHEHDNELATFVVGLSDVTIVNIAMENSTEMKDILQIIVHAFLRMKEIGKKHTCLFVHQNVADVSAHDSNMRDRKFLLEHLDEMTQAAAKMENKMGFEKFTDVMNYDTETGDHYIPGLWHGNPPMAPVSIGYSESVYDLKKHIMEIFRHYKSSDMNEFIRWTKDLWTAVKFEKFIFSFRNSLVADAYIKLCTEYNNWDWTLRKQMHTWALEAETKILNYGKFNNSEECTVEDVYCNLQNEALSELSNGQNEIIGKIQSYYEQGEGHVELVESYRQDFINSAHSLKTELSNSITRKLDAALSCRNAMIKVEGIKKTYMDTMEKKVLDLLKDCREKKSDMSDSMLDEAFGKMWQETVSTLSYTGLQQQDIMTRVLLHLRRSLESRGSSMAQSLDKVTDLHNQGHGDFVAHKGNFISQFWKSQKTKRVEEMSDNLIRDCQEFVKAKRESKDDYDDTYIHEILNMIDEKLKAHEDLKIKEDFELPLKLHICGFASREFQKIHNQFIQDNNPRTALENFKQSYHSDFIDLYRERDQCLKKADEFMSNCLKPALERYMSEKMGMEMADEMRTGKNSAVFGTRMSFQKSVLKNLLDEFDFETYLCFINSYEKFVKKFIFDKVKNHFTAENRMITLEEELLCEVIDEITQAIKKAEQDSKKNDIKGFIENICKELEIKLVFPKDVVDKISTLNNANQEKFTESLQCSVKDMDKSLKDSFLKTSFQSKIERLQTKPQDVLFKRVWGCGKQCPFCQAPCEAGGKAHSKHFVSIHRPKGLGRYRFNESEKLVTDICTSSVHSDKSFKCRDTNDQWHPYKEYRKIYPEWDIDPDPSIEASTYWKYVMVKFNKEFAKKYNAEPADIPECWIKIKKDQVKESLEKTPDTSSQASV</sequence>
<accession>A0A8C2DJX3</accession>
<protein>
    <recommendedName>
        <fullName evidence="2">VLIG-type G domain-containing protein</fullName>
    </recommendedName>
</protein>
<feature type="domain" description="VLIG-type G" evidence="2">
    <location>
        <begin position="673"/>
        <end position="916"/>
    </location>
</feature>
<dbReference type="SUPFAM" id="SSF52540">
    <property type="entry name" value="P-loop containing nucleoside triphosphate hydrolases"/>
    <property type="match status" value="1"/>
</dbReference>
<dbReference type="Ensembl" id="ENSCCRT00020030644.1">
    <property type="protein sequence ID" value="ENSCCRP00020027941.1"/>
    <property type="gene ID" value="ENSCCRG00020012808.1"/>
</dbReference>
<comment type="similarity">
    <text evidence="1">Belongs to the TRAFAC class dynamin-like GTPase superfamily. Very large inducible GTPase (VLIG) family.</text>
</comment>
<evidence type="ECO:0000313" key="4">
    <source>
        <dbReference type="Proteomes" id="UP000694701"/>
    </source>
</evidence>
<dbReference type="PANTHER" id="PTHR14819">
    <property type="entry name" value="GTP-BINDING"/>
    <property type="match status" value="1"/>
</dbReference>
<proteinExistence type="inferred from homology"/>
<reference evidence="3" key="1">
    <citation type="submission" date="2025-08" db="UniProtKB">
        <authorList>
            <consortium name="Ensembl"/>
        </authorList>
    </citation>
    <scope>IDENTIFICATION</scope>
</reference>
<dbReference type="InterPro" id="IPR027417">
    <property type="entry name" value="P-loop_NTPase"/>
</dbReference>
<dbReference type="Pfam" id="PF25683">
    <property type="entry name" value="URGCP_GTPase"/>
    <property type="match status" value="1"/>
</dbReference>
<dbReference type="PROSITE" id="PS51717">
    <property type="entry name" value="G_VLIG"/>
    <property type="match status" value="1"/>
</dbReference>
<dbReference type="Pfam" id="PF25974">
    <property type="entry name" value="URGCP_9th"/>
    <property type="match status" value="1"/>
</dbReference>
<dbReference type="GO" id="GO:0005525">
    <property type="term" value="F:GTP binding"/>
    <property type="evidence" value="ECO:0007669"/>
    <property type="project" value="InterPro"/>
</dbReference>
<name>A0A8C2DJX3_CYPCA</name>
<dbReference type="InterPro" id="IPR052986">
    <property type="entry name" value="VLIG_GTPase"/>
</dbReference>
<dbReference type="Gene3D" id="3.40.50.300">
    <property type="entry name" value="P-loop containing nucleotide triphosphate hydrolases"/>
    <property type="match status" value="1"/>
</dbReference>
<dbReference type="Proteomes" id="UP000694701">
    <property type="component" value="Unplaced"/>
</dbReference>
<organism evidence="3 4">
    <name type="scientific">Cyprinus carpio</name>
    <name type="common">Common carp</name>
    <dbReference type="NCBI Taxonomy" id="7962"/>
    <lineage>
        <taxon>Eukaryota</taxon>
        <taxon>Metazoa</taxon>
        <taxon>Chordata</taxon>
        <taxon>Craniata</taxon>
        <taxon>Vertebrata</taxon>
        <taxon>Euteleostomi</taxon>
        <taxon>Actinopterygii</taxon>
        <taxon>Neopterygii</taxon>
        <taxon>Teleostei</taxon>
        <taxon>Ostariophysi</taxon>
        <taxon>Cypriniformes</taxon>
        <taxon>Cyprinidae</taxon>
        <taxon>Cyprininae</taxon>
        <taxon>Cyprinus</taxon>
    </lineage>
</organism>
<evidence type="ECO:0000259" key="2">
    <source>
        <dbReference type="PROSITE" id="PS51717"/>
    </source>
</evidence>
<evidence type="ECO:0000256" key="1">
    <source>
        <dbReference type="ARBA" id="ARBA00006828"/>
    </source>
</evidence>